<dbReference type="InterPro" id="IPR003378">
    <property type="entry name" value="Fringe-like_glycosylTrfase"/>
</dbReference>
<dbReference type="Pfam" id="PF02434">
    <property type="entry name" value="Fringe"/>
    <property type="match status" value="1"/>
</dbReference>
<evidence type="ECO:0000256" key="7">
    <source>
        <dbReference type="ARBA" id="ARBA00023136"/>
    </source>
</evidence>
<dbReference type="AlphaFoldDB" id="A0A6L2Q324"/>
<dbReference type="GO" id="GO:0016020">
    <property type="term" value="C:membrane"/>
    <property type="evidence" value="ECO:0007669"/>
    <property type="project" value="UniProtKB-SubCell"/>
</dbReference>
<dbReference type="OrthoDB" id="8959630at2759"/>
<reference evidence="10" key="1">
    <citation type="submission" date="2020-01" db="EMBL/GenBank/DDBJ databases">
        <title>Draft genome sequence of the Termite Coptotermes fromosanus.</title>
        <authorList>
            <person name="Itakura S."/>
            <person name="Yosikawa Y."/>
            <person name="Umezawa K."/>
        </authorList>
    </citation>
    <scope>NUCLEOTIDE SEQUENCE [LARGE SCALE GENOMIC DNA]</scope>
</reference>
<proteinExistence type="predicted"/>
<accession>A0A6L2Q324</accession>
<feature type="domain" description="Fringe-like glycosyltransferase" evidence="8">
    <location>
        <begin position="119"/>
        <end position="153"/>
    </location>
</feature>
<evidence type="ECO:0000256" key="4">
    <source>
        <dbReference type="ARBA" id="ARBA00022692"/>
    </source>
</evidence>
<keyword evidence="5" id="KW-0735">Signal-anchor</keyword>
<evidence type="ECO:0000256" key="2">
    <source>
        <dbReference type="ARBA" id="ARBA00022676"/>
    </source>
</evidence>
<gene>
    <name evidence="9" type="ORF">Cfor_10686</name>
</gene>
<keyword evidence="4" id="KW-0812">Transmembrane</keyword>
<dbReference type="Proteomes" id="UP000502823">
    <property type="component" value="Unassembled WGS sequence"/>
</dbReference>
<comment type="subcellular location">
    <subcellularLocation>
        <location evidence="1">Membrane</location>
        <topology evidence="1">Single-pass type II membrane protein</topology>
    </subcellularLocation>
</comment>
<protein>
    <recommendedName>
        <fullName evidence="8">Fringe-like glycosyltransferase domain-containing protein</fullName>
    </recommendedName>
</protein>
<keyword evidence="6" id="KW-1133">Transmembrane helix</keyword>
<dbReference type="InParanoid" id="A0A6L2Q324"/>
<feature type="non-terminal residue" evidence="9">
    <location>
        <position position="153"/>
    </location>
</feature>
<evidence type="ECO:0000259" key="8">
    <source>
        <dbReference type="Pfam" id="PF02434"/>
    </source>
</evidence>
<evidence type="ECO:0000256" key="3">
    <source>
        <dbReference type="ARBA" id="ARBA00022679"/>
    </source>
</evidence>
<dbReference type="GO" id="GO:0016757">
    <property type="term" value="F:glycosyltransferase activity"/>
    <property type="evidence" value="ECO:0007669"/>
    <property type="project" value="UniProtKB-KW"/>
</dbReference>
<sequence length="153" mass="16784">MVSVARLKRLVQGLTLVAATAYTTLLLYQSVSTTVASSTSRLPIRQQVSGWQERAPRSISRDYDAFNSNLVIPVGDPGAEQKSHDTKVTSSTGATDTNIAQNSYNSIVLAAGSSKPVATRLSDVFISVKTTRNYHKWRLPVILKTWFQLAKDQ</sequence>
<evidence type="ECO:0000256" key="1">
    <source>
        <dbReference type="ARBA" id="ARBA00004606"/>
    </source>
</evidence>
<keyword evidence="10" id="KW-1185">Reference proteome</keyword>
<keyword evidence="3" id="KW-0808">Transferase</keyword>
<comment type="caution">
    <text evidence="9">The sequence shown here is derived from an EMBL/GenBank/DDBJ whole genome shotgun (WGS) entry which is preliminary data.</text>
</comment>
<dbReference type="Gene3D" id="3.90.550.50">
    <property type="match status" value="1"/>
</dbReference>
<evidence type="ECO:0000256" key="5">
    <source>
        <dbReference type="ARBA" id="ARBA00022968"/>
    </source>
</evidence>
<organism evidence="9 10">
    <name type="scientific">Coptotermes formosanus</name>
    <name type="common">Formosan subterranean termite</name>
    <dbReference type="NCBI Taxonomy" id="36987"/>
    <lineage>
        <taxon>Eukaryota</taxon>
        <taxon>Metazoa</taxon>
        <taxon>Ecdysozoa</taxon>
        <taxon>Arthropoda</taxon>
        <taxon>Hexapoda</taxon>
        <taxon>Insecta</taxon>
        <taxon>Pterygota</taxon>
        <taxon>Neoptera</taxon>
        <taxon>Polyneoptera</taxon>
        <taxon>Dictyoptera</taxon>
        <taxon>Blattodea</taxon>
        <taxon>Blattoidea</taxon>
        <taxon>Termitoidae</taxon>
        <taxon>Rhinotermitidae</taxon>
        <taxon>Coptotermes</taxon>
    </lineage>
</organism>
<evidence type="ECO:0000313" key="9">
    <source>
        <dbReference type="EMBL" id="GFG36247.1"/>
    </source>
</evidence>
<keyword evidence="2" id="KW-0328">Glycosyltransferase</keyword>
<dbReference type="EMBL" id="BLKM01000624">
    <property type="protein sequence ID" value="GFG36247.1"/>
    <property type="molecule type" value="Genomic_DNA"/>
</dbReference>
<keyword evidence="7" id="KW-0472">Membrane</keyword>
<name>A0A6L2Q324_COPFO</name>
<evidence type="ECO:0000313" key="10">
    <source>
        <dbReference type="Proteomes" id="UP000502823"/>
    </source>
</evidence>
<evidence type="ECO:0000256" key="6">
    <source>
        <dbReference type="ARBA" id="ARBA00022989"/>
    </source>
</evidence>